<dbReference type="PROSITE" id="PS51736">
    <property type="entry name" value="RECOMBINASES_3"/>
    <property type="match status" value="1"/>
</dbReference>
<protein>
    <recommendedName>
        <fullName evidence="5">Recombinase family protein</fullName>
    </recommendedName>
</protein>
<keyword evidence="4" id="KW-1185">Reference proteome</keyword>
<dbReference type="InterPro" id="IPR050639">
    <property type="entry name" value="SSR_resolvase"/>
</dbReference>
<sequence>MSNFGCLPGRAGGSPMLLESTPMRAALYVRRSTEEHQADSIEVQTGEGRRYIERKGWSLDPAHVFVDDAVSRAEFKKRPGLFSMLNAAEKKAFDVVVVRDESRLGGDTNRTSLLIQDLLDSGARLFYYFSDEEVRVDGAIDKFMVSVRSFASELEREKISQRTRENHSVKARKGLVTGGKTYGYSNVEVKDGERRLRVEYAINEDEAKIVREIFTRYADGEGLKSIAKDLNARGVPSPRGRGWAQSALLPMTERETYIGILTWGRAEKAYRGGTKVRVPRPEHEWTRVEMPHMRIVDDELWNRVQARKVKKTSFGRTRNSGAPPKYLLSGLSRCGVCGGRLQVIPGKAGVEPTRVYICSNYREKKTCSNSLRRPVEAVDAAVLSYVERKILTEEVISMVLREVRARLKVRSEGNGDEVAELEAQARKVKTELDRLGAALVATDDKPETVLRMITEREQRLSALNGRIAILKTAPQVLDLEVRRLEKDAKKRLEDLRGLTEKRPEDARRALERLLVGPLTMSPVETPEGRRYRVTGKTGLSSMDGVPSGIRNIANPRIGGFALRNRGLNSRHAGWLKPSAFVPMA</sequence>
<dbReference type="Proteomes" id="UP000440224">
    <property type="component" value="Unassembled WGS sequence"/>
</dbReference>
<dbReference type="PANTHER" id="PTHR30461">
    <property type="entry name" value="DNA-INVERTASE FROM LAMBDOID PROPHAGE"/>
    <property type="match status" value="1"/>
</dbReference>
<name>A0A6N7Q2C5_9BACT</name>
<reference evidence="3 4" key="1">
    <citation type="submission" date="2019-10" db="EMBL/GenBank/DDBJ databases">
        <title>A soil myxobacterium in the family Polyangiaceae.</title>
        <authorList>
            <person name="Li Y."/>
            <person name="Wang J."/>
        </authorList>
    </citation>
    <scope>NUCLEOTIDE SEQUENCE [LARGE SCALE GENOMIC DNA]</scope>
    <source>
        <strain evidence="3 4">DSM 14734</strain>
    </source>
</reference>
<comment type="caution">
    <text evidence="3">The sequence shown here is derived from an EMBL/GenBank/DDBJ whole genome shotgun (WGS) entry which is preliminary data.</text>
</comment>
<dbReference type="Gene3D" id="3.40.50.1390">
    <property type="entry name" value="Resolvase, N-terminal catalytic domain"/>
    <property type="match status" value="1"/>
</dbReference>
<gene>
    <name evidence="3" type="ORF">GF068_42885</name>
</gene>
<dbReference type="Pfam" id="PF13408">
    <property type="entry name" value="Zn_ribbon_recom"/>
    <property type="match status" value="1"/>
</dbReference>
<dbReference type="Gene3D" id="3.90.1750.20">
    <property type="entry name" value="Putative Large Serine Recombinase, Chain B, Domain 2"/>
    <property type="match status" value="1"/>
</dbReference>
<evidence type="ECO:0000313" key="3">
    <source>
        <dbReference type="EMBL" id="MRG98612.1"/>
    </source>
</evidence>
<dbReference type="GO" id="GO:0003677">
    <property type="term" value="F:DNA binding"/>
    <property type="evidence" value="ECO:0007669"/>
    <property type="project" value="InterPro"/>
</dbReference>
<feature type="domain" description="Resolvase/invertase-type recombinase catalytic" evidence="1">
    <location>
        <begin position="24"/>
        <end position="174"/>
    </location>
</feature>
<proteinExistence type="predicted"/>
<feature type="domain" description="Recombinase" evidence="2">
    <location>
        <begin position="181"/>
        <end position="314"/>
    </location>
</feature>
<dbReference type="OrthoDB" id="7277848at2"/>
<dbReference type="InterPro" id="IPR036162">
    <property type="entry name" value="Resolvase-like_N_sf"/>
</dbReference>
<dbReference type="PANTHER" id="PTHR30461:SF23">
    <property type="entry name" value="DNA RECOMBINASE-RELATED"/>
    <property type="match status" value="1"/>
</dbReference>
<evidence type="ECO:0000259" key="1">
    <source>
        <dbReference type="PROSITE" id="PS51736"/>
    </source>
</evidence>
<dbReference type="AlphaFoldDB" id="A0A6N7Q2C5"/>
<dbReference type="Pfam" id="PF07508">
    <property type="entry name" value="Recombinase"/>
    <property type="match status" value="1"/>
</dbReference>
<evidence type="ECO:0000313" key="4">
    <source>
        <dbReference type="Proteomes" id="UP000440224"/>
    </source>
</evidence>
<dbReference type="GO" id="GO:0000150">
    <property type="term" value="F:DNA strand exchange activity"/>
    <property type="evidence" value="ECO:0007669"/>
    <property type="project" value="InterPro"/>
</dbReference>
<dbReference type="InterPro" id="IPR006119">
    <property type="entry name" value="Resolv_N"/>
</dbReference>
<dbReference type="SMART" id="SM00857">
    <property type="entry name" value="Resolvase"/>
    <property type="match status" value="1"/>
</dbReference>
<dbReference type="Pfam" id="PF00239">
    <property type="entry name" value="Resolvase"/>
    <property type="match status" value="1"/>
</dbReference>
<dbReference type="CDD" id="cd00338">
    <property type="entry name" value="Ser_Recombinase"/>
    <property type="match status" value="1"/>
</dbReference>
<organism evidence="3 4">
    <name type="scientific">Polyangium spumosum</name>
    <dbReference type="NCBI Taxonomy" id="889282"/>
    <lineage>
        <taxon>Bacteria</taxon>
        <taxon>Pseudomonadati</taxon>
        <taxon>Myxococcota</taxon>
        <taxon>Polyangia</taxon>
        <taxon>Polyangiales</taxon>
        <taxon>Polyangiaceae</taxon>
        <taxon>Polyangium</taxon>
    </lineage>
</organism>
<dbReference type="InterPro" id="IPR025827">
    <property type="entry name" value="Zn_ribbon_recom_dom"/>
</dbReference>
<accession>A0A6N7Q2C5</accession>
<dbReference type="PROSITE" id="PS51737">
    <property type="entry name" value="RECOMBINASE_DNA_BIND"/>
    <property type="match status" value="1"/>
</dbReference>
<dbReference type="EMBL" id="WJIE01000042">
    <property type="protein sequence ID" value="MRG98612.1"/>
    <property type="molecule type" value="Genomic_DNA"/>
</dbReference>
<dbReference type="InterPro" id="IPR038109">
    <property type="entry name" value="DNA_bind_recomb_sf"/>
</dbReference>
<evidence type="ECO:0000259" key="2">
    <source>
        <dbReference type="PROSITE" id="PS51737"/>
    </source>
</evidence>
<evidence type="ECO:0008006" key="5">
    <source>
        <dbReference type="Google" id="ProtNLM"/>
    </source>
</evidence>
<dbReference type="SUPFAM" id="SSF53041">
    <property type="entry name" value="Resolvase-like"/>
    <property type="match status" value="1"/>
</dbReference>
<dbReference type="InterPro" id="IPR011109">
    <property type="entry name" value="DNA_bind_recombinase_dom"/>
</dbReference>